<dbReference type="AlphaFoldDB" id="A0A2G9YSE4"/>
<organism evidence="1 2">
    <name type="scientific">Candidatus Nealsonbacteria bacterium CG23_combo_of_CG06-09_8_20_14_all_39_25</name>
    <dbReference type="NCBI Taxonomy" id="1974723"/>
    <lineage>
        <taxon>Bacteria</taxon>
        <taxon>Candidatus Nealsoniibacteriota</taxon>
    </lineage>
</organism>
<dbReference type="EMBL" id="PCRN01000070">
    <property type="protein sequence ID" value="PIP22165.1"/>
    <property type="molecule type" value="Genomic_DNA"/>
</dbReference>
<evidence type="ECO:0000313" key="2">
    <source>
        <dbReference type="Proteomes" id="UP000229054"/>
    </source>
</evidence>
<accession>A0A2G9YSE4</accession>
<evidence type="ECO:0000313" key="1">
    <source>
        <dbReference type="EMBL" id="PIP22165.1"/>
    </source>
</evidence>
<sequence>MRLKLPKEEKVRWTKHSQMKMRQYRFSEKRVLKIIRKPNRREEGIAPGTTAAMQITGTKKHPTEAWTMYVVFKKPGGITIVSAWRYPGRTPAGERPIIPEDTLEELNDLLKE</sequence>
<proteinExistence type="predicted"/>
<dbReference type="Proteomes" id="UP000229054">
    <property type="component" value="Unassembled WGS sequence"/>
</dbReference>
<gene>
    <name evidence="1" type="ORF">COX38_02080</name>
</gene>
<reference evidence="1 2" key="1">
    <citation type="submission" date="2017-09" db="EMBL/GenBank/DDBJ databases">
        <title>Depth-based differentiation of microbial function through sediment-hosted aquifers and enrichment of novel symbionts in the deep terrestrial subsurface.</title>
        <authorList>
            <person name="Probst A.J."/>
            <person name="Ladd B."/>
            <person name="Jarett J.K."/>
            <person name="Geller-Mcgrath D.E."/>
            <person name="Sieber C.M."/>
            <person name="Emerson J.B."/>
            <person name="Anantharaman K."/>
            <person name="Thomas B.C."/>
            <person name="Malmstrom R."/>
            <person name="Stieglmeier M."/>
            <person name="Klingl A."/>
            <person name="Woyke T."/>
            <person name="Ryan C.M."/>
            <person name="Banfield J.F."/>
        </authorList>
    </citation>
    <scope>NUCLEOTIDE SEQUENCE [LARGE SCALE GENOMIC DNA]</scope>
    <source>
        <strain evidence="1">CG23_combo_of_CG06-09_8_20_14_all_39_25</strain>
    </source>
</reference>
<comment type="caution">
    <text evidence="1">The sequence shown here is derived from an EMBL/GenBank/DDBJ whole genome shotgun (WGS) entry which is preliminary data.</text>
</comment>
<protein>
    <submittedName>
        <fullName evidence="1">Uncharacterized protein</fullName>
    </submittedName>
</protein>
<name>A0A2G9YSE4_9BACT</name>